<dbReference type="PANTHER" id="PTHR34512">
    <property type="entry name" value="CELL SURFACE PROTEIN"/>
    <property type="match status" value="1"/>
</dbReference>
<dbReference type="PROSITE" id="PS51257">
    <property type="entry name" value="PROKAR_LIPOPROTEIN"/>
    <property type="match status" value="1"/>
</dbReference>
<dbReference type="Pfam" id="PF13360">
    <property type="entry name" value="PQQ_2"/>
    <property type="match status" value="1"/>
</dbReference>
<dbReference type="InterPro" id="IPR015943">
    <property type="entry name" value="WD40/YVTN_repeat-like_dom_sf"/>
</dbReference>
<evidence type="ECO:0000313" key="2">
    <source>
        <dbReference type="EMBL" id="KAB2815688.1"/>
    </source>
</evidence>
<dbReference type="PANTHER" id="PTHR34512:SF30">
    <property type="entry name" value="OUTER MEMBRANE PROTEIN ASSEMBLY FACTOR BAMB"/>
    <property type="match status" value="1"/>
</dbReference>
<reference evidence="2 3" key="1">
    <citation type="submission" date="2019-10" db="EMBL/GenBank/DDBJ databases">
        <title>Genome sequence of Phaeocystidibacter marisrubri JCM30614 (type strain).</title>
        <authorList>
            <person name="Bowman J.P."/>
        </authorList>
    </citation>
    <scope>NUCLEOTIDE SEQUENCE [LARGE SCALE GENOMIC DNA]</scope>
    <source>
        <strain evidence="2 3">JCM 30614</strain>
    </source>
</reference>
<dbReference type="InterPro" id="IPR011047">
    <property type="entry name" value="Quinoprotein_ADH-like_sf"/>
</dbReference>
<sequence>MKMMLTFLWIALTLLSSCSKHDDEVNLLSGPPKLEVVWRTSLLENKRLRMSSINPVMYKDVVVFSSDRVVNTVRSPVVFLDTATGEIRDYWTDFSDGPFTYLDESMAHEGQYLFLSGQRSVDCINMETHQTQWHGPAGDNSPLIYVSDGFLYRGFEYDGMNPTNNSAAIMRTPVDSRDWDTVYAFTRTDRYKPGFDSMGFGTLTNGDEVVVWKNRSITGSSDRTDIFAYNLTADTLLWRNMDFVEGSGVIPLKVERGVVYGLLRNHAVALDLATGNTIWSQDFNSVKASFPLQFYEGDFYINGNTMLIKGPAHEIMGLSIEDGSISWLRKDLDFGIEDRFTYFEGKLFFTTTELAVIDVHTGERVLESSRVEHLGNLEGRVTIDPIRRVMYMNNGLEALCVKIPDDI</sequence>
<accession>A0A6L3ZDN4</accession>
<feature type="domain" description="Pyrrolo-quinoline quinone repeat" evidence="1">
    <location>
        <begin position="225"/>
        <end position="368"/>
    </location>
</feature>
<dbReference type="Gene3D" id="2.130.10.10">
    <property type="entry name" value="YVTN repeat-like/Quinoprotein amine dehydrogenase"/>
    <property type="match status" value="1"/>
</dbReference>
<name>A0A6L3ZDN4_9FLAO</name>
<gene>
    <name evidence="2" type="ORF">F8C82_08275</name>
</gene>
<dbReference type="Proteomes" id="UP000484164">
    <property type="component" value="Unassembled WGS sequence"/>
</dbReference>
<keyword evidence="3" id="KW-1185">Reference proteome</keyword>
<dbReference type="AlphaFoldDB" id="A0A6L3ZDN4"/>
<evidence type="ECO:0000259" key="1">
    <source>
        <dbReference type="Pfam" id="PF13360"/>
    </source>
</evidence>
<evidence type="ECO:0000313" key="3">
    <source>
        <dbReference type="Proteomes" id="UP000484164"/>
    </source>
</evidence>
<comment type="caution">
    <text evidence="2">The sequence shown here is derived from an EMBL/GenBank/DDBJ whole genome shotgun (WGS) entry which is preliminary data.</text>
</comment>
<protein>
    <submittedName>
        <fullName evidence="2">PQQ-binding-like beta-propeller repeat protein</fullName>
    </submittedName>
</protein>
<dbReference type="OrthoDB" id="9816081at2"/>
<dbReference type="InterPro" id="IPR002372">
    <property type="entry name" value="PQQ_rpt_dom"/>
</dbReference>
<dbReference type="SUPFAM" id="SSF50998">
    <property type="entry name" value="Quinoprotein alcohol dehydrogenase-like"/>
    <property type="match status" value="2"/>
</dbReference>
<organism evidence="2 3">
    <name type="scientific">Phaeocystidibacter marisrubri</name>
    <dbReference type="NCBI Taxonomy" id="1577780"/>
    <lineage>
        <taxon>Bacteria</taxon>
        <taxon>Pseudomonadati</taxon>
        <taxon>Bacteroidota</taxon>
        <taxon>Flavobacteriia</taxon>
        <taxon>Flavobacteriales</taxon>
        <taxon>Phaeocystidibacteraceae</taxon>
        <taxon>Phaeocystidibacter</taxon>
    </lineage>
</organism>
<proteinExistence type="predicted"/>
<dbReference type="EMBL" id="WBVQ01000002">
    <property type="protein sequence ID" value="KAB2815688.1"/>
    <property type="molecule type" value="Genomic_DNA"/>
</dbReference>